<reference evidence="19 20" key="1">
    <citation type="journal article" date="2012" name="Nature">
        <title>Repeated polyploidization of Gossypium genomes and the evolution of spinnable cotton fibres.</title>
        <authorList>
            <person name="Paterson A.H."/>
            <person name="Wendel J.F."/>
            <person name="Gundlach H."/>
            <person name="Guo H."/>
            <person name="Jenkins J."/>
            <person name="Jin D."/>
            <person name="Llewellyn D."/>
            <person name="Showmaker K.C."/>
            <person name="Shu S."/>
            <person name="Udall J."/>
            <person name="Yoo M.J."/>
            <person name="Byers R."/>
            <person name="Chen W."/>
            <person name="Doron-Faigenboim A."/>
            <person name="Duke M.V."/>
            <person name="Gong L."/>
            <person name="Grimwood J."/>
            <person name="Grover C."/>
            <person name="Grupp K."/>
            <person name="Hu G."/>
            <person name="Lee T.H."/>
            <person name="Li J."/>
            <person name="Lin L."/>
            <person name="Liu T."/>
            <person name="Marler B.S."/>
            <person name="Page J.T."/>
            <person name="Roberts A.W."/>
            <person name="Romanel E."/>
            <person name="Sanders W.S."/>
            <person name="Szadkowski E."/>
            <person name="Tan X."/>
            <person name="Tang H."/>
            <person name="Xu C."/>
            <person name="Wang J."/>
            <person name="Wang Z."/>
            <person name="Zhang D."/>
            <person name="Zhang L."/>
            <person name="Ashrafi H."/>
            <person name="Bedon F."/>
            <person name="Bowers J.E."/>
            <person name="Brubaker C.L."/>
            <person name="Chee P.W."/>
            <person name="Das S."/>
            <person name="Gingle A.R."/>
            <person name="Haigler C.H."/>
            <person name="Harker D."/>
            <person name="Hoffmann L.V."/>
            <person name="Hovav R."/>
            <person name="Jones D.C."/>
            <person name="Lemke C."/>
            <person name="Mansoor S."/>
            <person name="ur Rahman M."/>
            <person name="Rainville L.N."/>
            <person name="Rambani A."/>
            <person name="Reddy U.K."/>
            <person name="Rong J.K."/>
            <person name="Saranga Y."/>
            <person name="Scheffler B.E."/>
            <person name="Scheffler J.A."/>
            <person name="Stelly D.M."/>
            <person name="Triplett B.A."/>
            <person name="Van Deynze A."/>
            <person name="Vaslin M.F."/>
            <person name="Waghmare V.N."/>
            <person name="Walford S.A."/>
            <person name="Wright R.J."/>
            <person name="Zaki E.A."/>
            <person name="Zhang T."/>
            <person name="Dennis E.S."/>
            <person name="Mayer K.F."/>
            <person name="Peterson D.G."/>
            <person name="Rokhsar D.S."/>
            <person name="Wang X."/>
            <person name="Schmutz J."/>
        </authorList>
    </citation>
    <scope>NUCLEOTIDE SEQUENCE [LARGE SCALE GENOMIC DNA]</scope>
</reference>
<feature type="transmembrane region" description="Helical" evidence="14">
    <location>
        <begin position="443"/>
        <end position="465"/>
    </location>
</feature>
<dbReference type="Pfam" id="PF08276">
    <property type="entry name" value="PAN_2"/>
    <property type="match status" value="1"/>
</dbReference>
<evidence type="ECO:0000256" key="5">
    <source>
        <dbReference type="ARBA" id="ARBA00022729"/>
    </source>
</evidence>
<keyword evidence="10 14" id="KW-0472">Membrane</keyword>
<evidence type="ECO:0000313" key="19">
    <source>
        <dbReference type="EMBL" id="KJB13347.1"/>
    </source>
</evidence>
<evidence type="ECO:0000256" key="3">
    <source>
        <dbReference type="ARBA" id="ARBA00022679"/>
    </source>
</evidence>
<keyword evidence="9 14" id="KW-1133">Transmembrane helix</keyword>
<name>A0A0D2M7Q0_GOSRA</name>
<evidence type="ECO:0000256" key="2">
    <source>
        <dbReference type="ARBA" id="ARBA00022527"/>
    </source>
</evidence>
<evidence type="ECO:0000256" key="15">
    <source>
        <dbReference type="SAM" id="SignalP"/>
    </source>
</evidence>
<dbReference type="InterPro" id="IPR008271">
    <property type="entry name" value="Ser/Thr_kinase_AS"/>
</dbReference>
<keyword evidence="3 13" id="KW-0808">Transferase</keyword>
<dbReference type="PROSITE" id="PS50011">
    <property type="entry name" value="PROTEIN_KINASE_DOM"/>
    <property type="match status" value="1"/>
</dbReference>
<gene>
    <name evidence="19" type="ORF">B456_002G069600</name>
</gene>
<comment type="subcellular location">
    <subcellularLocation>
        <location evidence="1">Membrane</location>
        <topology evidence="1">Single-pass membrane protein</topology>
    </subcellularLocation>
</comment>
<dbReference type="FunFam" id="3.30.200.20:FF:000178">
    <property type="entry name" value="serine/threonine-protein kinase PBS1-like"/>
    <property type="match status" value="1"/>
</dbReference>
<dbReference type="eggNOG" id="ENOG502SJ1R">
    <property type="taxonomic scope" value="Eukaryota"/>
</dbReference>
<dbReference type="SMART" id="SM00473">
    <property type="entry name" value="PAN_AP"/>
    <property type="match status" value="1"/>
</dbReference>
<dbReference type="CDD" id="cd01098">
    <property type="entry name" value="PAN_AP_plant"/>
    <property type="match status" value="1"/>
</dbReference>
<dbReference type="CDD" id="cd14066">
    <property type="entry name" value="STKc_IRAK"/>
    <property type="match status" value="1"/>
</dbReference>
<sequence>MGNRTRLLLPLYVLVFSFSSFETYVSIEMDTLYPGQSLSGNQTISSRNGRFELGFFKPGNSTGYYVGIWYKNLKVKTVVWVANRDEPLLDHSVSKLEISEKGSLVLYNQSEIPVWSAEPSPSNTMNSTVAVLEDSGNLVLRNGSSPSVTAWESFDHPTDTWLPGAKLGRSKVSKKGLIYVSWSSPNDPSPGLFSLGLDTNGTGWYHILKNGIRHWTCGYWLQRVSSFSTETVTTNYITMGYVSNKEENYYFYSVTTSSVLVRFLMDVTGKVQQLIWKDGSQEWETIWEKPKETCEIYAFCGANGACNQFGGPKCKCLPGFEPKIPGEWKTGNYTNGCLRKSLLKCNKDVKHDFQVIENIRLPPNEVLTNNKSLRECKSACLRDCSCIAYTIGYYGNCSIWREDLLNIQYLTFGDHIGRDLYLRLPMTELAASKVKKKLRIERLTICAAAAIVILIPILVLMSWVAHSKSVTLVSICRMANFSGTKPTDDALVLFKFGDLKSATKNFSEKLAEGGFGSVYKGTLPNSAVIAVKSLKGQDHEDKQFRAEVSTIGTIHHVNLVHLLGFCLKGTKRFLVYEYMPNGSLDSHLFYKDSKILDWKTRHHIALGVARGLAYLHEKCRVCIIHCDIKPENILLDADYNPLLSDFGLAKLFGRDFSRVLTTMKGTRGYLAPEMISGDPITPKSDVFSYGMLLLEIISGRRNWEIKGDETDNYFPARAAICVSNGGDVLSLLDPKLQGNANAEEVIRACRVACWCIQDEEQNRPSMGHVVQILEGVQEINMPPIPWKISKFLKYNQLNQNCLVLASVSIATEQPATL</sequence>
<accession>A0A0D2M7Q0</accession>
<dbReference type="Pfam" id="PF01453">
    <property type="entry name" value="B_lectin"/>
    <property type="match status" value="1"/>
</dbReference>
<dbReference type="FunFam" id="2.90.10.10:FF:000005">
    <property type="entry name" value="G-type lectin S-receptor-like serine/threonine-protein kinase"/>
    <property type="match status" value="1"/>
</dbReference>
<comment type="catalytic activity">
    <reaction evidence="13">
        <text>L-seryl-[protein] + ATP = O-phospho-L-seryl-[protein] + ADP + H(+)</text>
        <dbReference type="Rhea" id="RHEA:17989"/>
        <dbReference type="Rhea" id="RHEA-COMP:9863"/>
        <dbReference type="Rhea" id="RHEA-COMP:11604"/>
        <dbReference type="ChEBI" id="CHEBI:15378"/>
        <dbReference type="ChEBI" id="CHEBI:29999"/>
        <dbReference type="ChEBI" id="CHEBI:30616"/>
        <dbReference type="ChEBI" id="CHEBI:83421"/>
        <dbReference type="ChEBI" id="CHEBI:456216"/>
        <dbReference type="EC" id="2.7.11.1"/>
    </reaction>
</comment>
<dbReference type="Proteomes" id="UP000032304">
    <property type="component" value="Chromosome 2"/>
</dbReference>
<dbReference type="InterPro" id="IPR000858">
    <property type="entry name" value="S_locus_glycoprot_dom"/>
</dbReference>
<evidence type="ECO:0000259" key="18">
    <source>
        <dbReference type="PROSITE" id="PS50948"/>
    </source>
</evidence>
<dbReference type="SMART" id="SM00108">
    <property type="entry name" value="B_lectin"/>
    <property type="match status" value="1"/>
</dbReference>
<evidence type="ECO:0000259" key="17">
    <source>
        <dbReference type="PROSITE" id="PS50927"/>
    </source>
</evidence>
<keyword evidence="11" id="KW-1015">Disulfide bond</keyword>
<dbReference type="PANTHER" id="PTHR47974">
    <property type="entry name" value="OS07G0415500 PROTEIN"/>
    <property type="match status" value="1"/>
</dbReference>
<dbReference type="InterPro" id="IPR036426">
    <property type="entry name" value="Bulb-type_lectin_dom_sf"/>
</dbReference>
<dbReference type="SMART" id="SM00220">
    <property type="entry name" value="S_TKc"/>
    <property type="match status" value="1"/>
</dbReference>
<dbReference type="GO" id="GO:0005524">
    <property type="term" value="F:ATP binding"/>
    <property type="evidence" value="ECO:0007669"/>
    <property type="project" value="UniProtKB-KW"/>
</dbReference>
<protein>
    <recommendedName>
        <fullName evidence="13">Receptor-like serine/threonine-protein kinase</fullName>
        <ecNumber evidence="13">2.7.11.1</ecNumber>
    </recommendedName>
</protein>
<keyword evidence="8 13" id="KW-0067">ATP-binding</keyword>
<feature type="signal peptide" evidence="15">
    <location>
        <begin position="1"/>
        <end position="23"/>
    </location>
</feature>
<dbReference type="GO" id="GO:0048544">
    <property type="term" value="P:recognition of pollen"/>
    <property type="evidence" value="ECO:0007669"/>
    <property type="project" value="InterPro"/>
</dbReference>
<dbReference type="CDD" id="cd00028">
    <property type="entry name" value="B_lectin"/>
    <property type="match status" value="1"/>
</dbReference>
<keyword evidence="7 13" id="KW-0418">Kinase</keyword>
<dbReference type="Gene3D" id="2.90.10.10">
    <property type="entry name" value="Bulb-type lectin domain"/>
    <property type="match status" value="1"/>
</dbReference>
<evidence type="ECO:0000313" key="20">
    <source>
        <dbReference type="Proteomes" id="UP000032304"/>
    </source>
</evidence>
<comment type="similarity">
    <text evidence="13">Belongs to the protein kinase superfamily. Ser/Thr protein kinase family.</text>
</comment>
<dbReference type="OMA" id="CSIWRED"/>
<keyword evidence="20" id="KW-1185">Reference proteome</keyword>
<dbReference type="CDD" id="cd00054">
    <property type="entry name" value="EGF_CA"/>
    <property type="match status" value="1"/>
</dbReference>
<dbReference type="InterPro" id="IPR001480">
    <property type="entry name" value="Bulb-type_lectin_dom"/>
</dbReference>
<feature type="domain" description="Bulb-type lectin" evidence="17">
    <location>
        <begin position="29"/>
        <end position="153"/>
    </location>
</feature>
<keyword evidence="12" id="KW-0325">Glycoprotein</keyword>
<dbReference type="SUPFAM" id="SSF56112">
    <property type="entry name" value="Protein kinase-like (PK-like)"/>
    <property type="match status" value="1"/>
</dbReference>
<dbReference type="AlphaFoldDB" id="A0A0D2M7Q0"/>
<evidence type="ECO:0000256" key="11">
    <source>
        <dbReference type="ARBA" id="ARBA00023157"/>
    </source>
</evidence>
<dbReference type="PANTHER" id="PTHR47974:SF19">
    <property type="entry name" value="RECEPTOR-LIKE SERINE_THREONINE-PROTEIN KINASE"/>
    <property type="match status" value="1"/>
</dbReference>
<evidence type="ECO:0000256" key="9">
    <source>
        <dbReference type="ARBA" id="ARBA00022989"/>
    </source>
</evidence>
<proteinExistence type="inferred from homology"/>
<dbReference type="SUPFAM" id="SSF51110">
    <property type="entry name" value="alpha-D-mannose-specific plant lectins"/>
    <property type="match status" value="1"/>
</dbReference>
<dbReference type="GO" id="GO:0016020">
    <property type="term" value="C:membrane"/>
    <property type="evidence" value="ECO:0007669"/>
    <property type="project" value="UniProtKB-SubCell"/>
</dbReference>
<evidence type="ECO:0000256" key="6">
    <source>
        <dbReference type="ARBA" id="ARBA00022741"/>
    </source>
</evidence>
<comment type="catalytic activity">
    <reaction evidence="13">
        <text>L-threonyl-[protein] + ATP = O-phospho-L-threonyl-[protein] + ADP + H(+)</text>
        <dbReference type="Rhea" id="RHEA:46608"/>
        <dbReference type="Rhea" id="RHEA-COMP:11060"/>
        <dbReference type="Rhea" id="RHEA-COMP:11605"/>
        <dbReference type="ChEBI" id="CHEBI:15378"/>
        <dbReference type="ChEBI" id="CHEBI:30013"/>
        <dbReference type="ChEBI" id="CHEBI:30616"/>
        <dbReference type="ChEBI" id="CHEBI:61977"/>
        <dbReference type="ChEBI" id="CHEBI:456216"/>
        <dbReference type="EC" id="2.7.11.1"/>
    </reaction>
</comment>
<dbReference type="Gene3D" id="3.30.200.20">
    <property type="entry name" value="Phosphorylase Kinase, domain 1"/>
    <property type="match status" value="1"/>
</dbReference>
<dbReference type="InterPro" id="IPR024171">
    <property type="entry name" value="SRK-like_kinase"/>
</dbReference>
<evidence type="ECO:0000256" key="1">
    <source>
        <dbReference type="ARBA" id="ARBA00004167"/>
    </source>
</evidence>
<dbReference type="PROSITE" id="PS50927">
    <property type="entry name" value="BULB_LECTIN"/>
    <property type="match status" value="1"/>
</dbReference>
<feature type="domain" description="Protein kinase" evidence="16">
    <location>
        <begin position="504"/>
        <end position="784"/>
    </location>
</feature>
<dbReference type="FunFam" id="1.10.510.10:FF:000384">
    <property type="entry name" value="G-type lectin S-receptor-like serine/threonine-protein kinase"/>
    <property type="match status" value="1"/>
</dbReference>
<evidence type="ECO:0000256" key="14">
    <source>
        <dbReference type="SAM" id="Phobius"/>
    </source>
</evidence>
<feature type="chain" id="PRO_5002247530" description="Receptor-like serine/threonine-protein kinase" evidence="15">
    <location>
        <begin position="24"/>
        <end position="817"/>
    </location>
</feature>
<evidence type="ECO:0000256" key="13">
    <source>
        <dbReference type="PIRNR" id="PIRNR000641"/>
    </source>
</evidence>
<dbReference type="InterPro" id="IPR000719">
    <property type="entry name" value="Prot_kinase_dom"/>
</dbReference>
<dbReference type="Pfam" id="PF00954">
    <property type="entry name" value="S_locus_glycop"/>
    <property type="match status" value="1"/>
</dbReference>
<evidence type="ECO:0000256" key="8">
    <source>
        <dbReference type="ARBA" id="ARBA00022840"/>
    </source>
</evidence>
<dbReference type="EMBL" id="CM001741">
    <property type="protein sequence ID" value="KJB13347.1"/>
    <property type="molecule type" value="Genomic_DNA"/>
</dbReference>
<dbReference type="GO" id="GO:0004674">
    <property type="term" value="F:protein serine/threonine kinase activity"/>
    <property type="evidence" value="ECO:0007669"/>
    <property type="project" value="UniProtKB-KW"/>
</dbReference>
<evidence type="ECO:0000256" key="10">
    <source>
        <dbReference type="ARBA" id="ARBA00023136"/>
    </source>
</evidence>
<dbReference type="Gene3D" id="1.10.510.10">
    <property type="entry name" value="Transferase(Phosphotransferase) domain 1"/>
    <property type="match status" value="1"/>
</dbReference>
<organism evidence="19 20">
    <name type="scientific">Gossypium raimondii</name>
    <name type="common">Peruvian cotton</name>
    <name type="synonym">Gossypium klotzschianum subsp. raimondii</name>
    <dbReference type="NCBI Taxonomy" id="29730"/>
    <lineage>
        <taxon>Eukaryota</taxon>
        <taxon>Viridiplantae</taxon>
        <taxon>Streptophyta</taxon>
        <taxon>Embryophyta</taxon>
        <taxon>Tracheophyta</taxon>
        <taxon>Spermatophyta</taxon>
        <taxon>Magnoliopsida</taxon>
        <taxon>eudicotyledons</taxon>
        <taxon>Gunneridae</taxon>
        <taxon>Pentapetalae</taxon>
        <taxon>rosids</taxon>
        <taxon>malvids</taxon>
        <taxon>Malvales</taxon>
        <taxon>Malvaceae</taxon>
        <taxon>Malvoideae</taxon>
        <taxon>Gossypium</taxon>
    </lineage>
</organism>
<feature type="domain" description="Apple" evidence="18">
    <location>
        <begin position="345"/>
        <end position="425"/>
    </location>
</feature>
<keyword evidence="5 15" id="KW-0732">Signal</keyword>
<evidence type="ECO:0000256" key="4">
    <source>
        <dbReference type="ARBA" id="ARBA00022692"/>
    </source>
</evidence>
<dbReference type="InterPro" id="IPR011009">
    <property type="entry name" value="Kinase-like_dom_sf"/>
</dbReference>
<keyword evidence="6 13" id="KW-0547">Nucleotide-binding</keyword>
<evidence type="ECO:0000256" key="7">
    <source>
        <dbReference type="ARBA" id="ARBA00022777"/>
    </source>
</evidence>
<dbReference type="PROSITE" id="PS00108">
    <property type="entry name" value="PROTEIN_KINASE_ST"/>
    <property type="match status" value="1"/>
</dbReference>
<evidence type="ECO:0000256" key="12">
    <source>
        <dbReference type="ARBA" id="ARBA00023180"/>
    </source>
</evidence>
<dbReference type="EC" id="2.7.11.1" evidence="13"/>
<dbReference type="InterPro" id="IPR003609">
    <property type="entry name" value="Pan_app"/>
</dbReference>
<evidence type="ECO:0000259" key="16">
    <source>
        <dbReference type="PROSITE" id="PS50011"/>
    </source>
</evidence>
<dbReference type="GO" id="GO:0106310">
    <property type="term" value="F:protein serine kinase activity"/>
    <property type="evidence" value="ECO:0007669"/>
    <property type="project" value="RHEA"/>
</dbReference>
<keyword evidence="4 14" id="KW-0812">Transmembrane</keyword>
<dbReference type="Gramene" id="KJB13347">
    <property type="protein sequence ID" value="KJB13347"/>
    <property type="gene ID" value="B456_002G069600"/>
</dbReference>
<dbReference type="PROSITE" id="PS50948">
    <property type="entry name" value="PAN"/>
    <property type="match status" value="1"/>
</dbReference>
<dbReference type="Pfam" id="PF00069">
    <property type="entry name" value="Pkinase"/>
    <property type="match status" value="1"/>
</dbReference>
<dbReference type="PIRSF" id="PIRSF000641">
    <property type="entry name" value="SRK"/>
    <property type="match status" value="1"/>
</dbReference>
<keyword evidence="2 13" id="KW-0723">Serine/threonine-protein kinase</keyword>